<name>A0ABR2U3B9_9ROSI</name>
<dbReference type="Proteomes" id="UP001396334">
    <property type="component" value="Unassembled WGS sequence"/>
</dbReference>
<accession>A0ABR2U3B9</accession>
<feature type="region of interest" description="Disordered" evidence="1">
    <location>
        <begin position="1"/>
        <end position="29"/>
    </location>
</feature>
<sequence length="80" mass="9040">MNSNSSQNAGLPRYYSKKEKSCKGKVQEEQRPCLSQETLEDVIVMKFILVLSGIHSSNVEVVLLQSVRAFINGHMQLLKM</sequence>
<evidence type="ECO:0000313" key="2">
    <source>
        <dbReference type="EMBL" id="KAK9043972.1"/>
    </source>
</evidence>
<protein>
    <submittedName>
        <fullName evidence="2">Uncharacterized protein</fullName>
    </submittedName>
</protein>
<organism evidence="2 3">
    <name type="scientific">Hibiscus sabdariffa</name>
    <name type="common">roselle</name>
    <dbReference type="NCBI Taxonomy" id="183260"/>
    <lineage>
        <taxon>Eukaryota</taxon>
        <taxon>Viridiplantae</taxon>
        <taxon>Streptophyta</taxon>
        <taxon>Embryophyta</taxon>
        <taxon>Tracheophyta</taxon>
        <taxon>Spermatophyta</taxon>
        <taxon>Magnoliopsida</taxon>
        <taxon>eudicotyledons</taxon>
        <taxon>Gunneridae</taxon>
        <taxon>Pentapetalae</taxon>
        <taxon>rosids</taxon>
        <taxon>malvids</taxon>
        <taxon>Malvales</taxon>
        <taxon>Malvaceae</taxon>
        <taxon>Malvoideae</taxon>
        <taxon>Hibiscus</taxon>
    </lineage>
</organism>
<comment type="caution">
    <text evidence="2">The sequence shown here is derived from an EMBL/GenBank/DDBJ whole genome shotgun (WGS) entry which is preliminary data.</text>
</comment>
<evidence type="ECO:0000313" key="3">
    <source>
        <dbReference type="Proteomes" id="UP001396334"/>
    </source>
</evidence>
<keyword evidence="3" id="KW-1185">Reference proteome</keyword>
<gene>
    <name evidence="2" type="ORF">V6N11_072295</name>
</gene>
<evidence type="ECO:0000256" key="1">
    <source>
        <dbReference type="SAM" id="MobiDB-lite"/>
    </source>
</evidence>
<dbReference type="EMBL" id="JBBPBN010000003">
    <property type="protein sequence ID" value="KAK9043972.1"/>
    <property type="molecule type" value="Genomic_DNA"/>
</dbReference>
<proteinExistence type="predicted"/>
<reference evidence="2 3" key="1">
    <citation type="journal article" date="2024" name="G3 (Bethesda)">
        <title>Genome assembly of Hibiscus sabdariffa L. provides insights into metabolisms of medicinal natural products.</title>
        <authorList>
            <person name="Kim T."/>
        </authorList>
    </citation>
    <scope>NUCLEOTIDE SEQUENCE [LARGE SCALE GENOMIC DNA]</scope>
    <source>
        <strain evidence="2">TK-2024</strain>
        <tissue evidence="2">Old leaves</tissue>
    </source>
</reference>
<feature type="compositionally biased region" description="Basic and acidic residues" evidence="1">
    <location>
        <begin position="16"/>
        <end position="29"/>
    </location>
</feature>